<proteinExistence type="predicted"/>
<name>A0A645G4U3_9ZZZZ</name>
<comment type="caution">
    <text evidence="1">The sequence shown here is derived from an EMBL/GenBank/DDBJ whole genome shotgun (WGS) entry which is preliminary data.</text>
</comment>
<organism evidence="1">
    <name type="scientific">bioreactor metagenome</name>
    <dbReference type="NCBI Taxonomy" id="1076179"/>
    <lineage>
        <taxon>unclassified sequences</taxon>
        <taxon>metagenomes</taxon>
        <taxon>ecological metagenomes</taxon>
    </lineage>
</organism>
<protein>
    <submittedName>
        <fullName evidence="1">Uncharacterized protein</fullName>
    </submittedName>
</protein>
<dbReference type="AlphaFoldDB" id="A0A645G4U3"/>
<accession>A0A645G4U3</accession>
<reference evidence="1" key="1">
    <citation type="submission" date="2019-08" db="EMBL/GenBank/DDBJ databases">
        <authorList>
            <person name="Kucharzyk K."/>
            <person name="Murdoch R.W."/>
            <person name="Higgins S."/>
            <person name="Loffler F."/>
        </authorList>
    </citation>
    <scope>NUCLEOTIDE SEQUENCE</scope>
</reference>
<dbReference type="EMBL" id="VSSQ01068655">
    <property type="protein sequence ID" value="MPN20809.1"/>
    <property type="molecule type" value="Genomic_DNA"/>
</dbReference>
<sequence>MLSRCCEQRFCIVIELFFGICGMHHRKHCEHHSLVTGGKVIKELFHFLLLLFHIIRNGCRKVVVHILLSLPVRDVGFYTEQSVLGFSDCFIGRNRYNINGHHQISVHIRKFCHHTVLDIRRIFT</sequence>
<evidence type="ECO:0000313" key="1">
    <source>
        <dbReference type="EMBL" id="MPN20809.1"/>
    </source>
</evidence>
<gene>
    <name evidence="1" type="ORF">SDC9_168188</name>
</gene>